<dbReference type="RefSeq" id="WP_376894772.1">
    <property type="nucleotide sequence ID" value="NZ_JBHULS010000006.1"/>
</dbReference>
<evidence type="ECO:0000256" key="11">
    <source>
        <dbReference type="SAM" id="SignalP"/>
    </source>
</evidence>
<gene>
    <name evidence="12" type="ORF">ACFSQP_11840</name>
</gene>
<sequence>MINKVILFVLILSSYTFAQKKTLPDGFVYGTDLIPNIDVTLRYFSTNNFVGDTITGYQANTLIVTKPTAEALKKVQAELAKEQLGLRVYDAYRPQRAVNHFIAWAKNLNDTLMKQSFYPKVEKQHLFRDGYIASKSGHSRGSTVDVTIIDLKTNKALDMGSPYDYFGEMSWVAHKNLTPLQKKNRARLQKVMRTNGFRNYAQEWWHFTLKNEPFPDTYFDFVVE</sequence>
<evidence type="ECO:0000313" key="12">
    <source>
        <dbReference type="EMBL" id="MFD2552503.1"/>
    </source>
</evidence>
<feature type="signal peptide" evidence="11">
    <location>
        <begin position="1"/>
        <end position="18"/>
    </location>
</feature>
<evidence type="ECO:0000256" key="10">
    <source>
        <dbReference type="PIRNR" id="PIRNR026671"/>
    </source>
</evidence>
<evidence type="ECO:0000313" key="13">
    <source>
        <dbReference type="Proteomes" id="UP001597472"/>
    </source>
</evidence>
<protein>
    <recommendedName>
        <fullName evidence="9 10">D-alanyl-D-alanine dipeptidase</fullName>
        <shortName evidence="9 10">D-Ala-D-Ala dipeptidase</shortName>
        <ecNumber evidence="9 10">3.4.13.22</ecNumber>
    </recommendedName>
</protein>
<dbReference type="Pfam" id="PF01427">
    <property type="entry name" value="Peptidase_M15"/>
    <property type="match status" value="1"/>
</dbReference>
<comment type="caution">
    <text evidence="12">The sequence shown here is derived from an EMBL/GenBank/DDBJ whole genome shotgun (WGS) entry which is preliminary data.</text>
</comment>
<accession>A0ABW5KVK2</accession>
<dbReference type="EC" id="3.4.13.22" evidence="9 10"/>
<dbReference type="InterPro" id="IPR009045">
    <property type="entry name" value="Zn_M74/Hedgehog-like"/>
</dbReference>
<keyword evidence="7 9" id="KW-0482">Metalloprotease</keyword>
<dbReference type="InterPro" id="IPR000755">
    <property type="entry name" value="A_A_dipeptidase"/>
</dbReference>
<evidence type="ECO:0000256" key="5">
    <source>
        <dbReference type="ARBA" id="ARBA00022833"/>
    </source>
</evidence>
<reference evidence="13" key="1">
    <citation type="journal article" date="2019" name="Int. J. Syst. Evol. Microbiol.">
        <title>The Global Catalogue of Microorganisms (GCM) 10K type strain sequencing project: providing services to taxonomists for standard genome sequencing and annotation.</title>
        <authorList>
            <consortium name="The Broad Institute Genomics Platform"/>
            <consortium name="The Broad Institute Genome Sequencing Center for Infectious Disease"/>
            <person name="Wu L."/>
            <person name="Ma J."/>
        </authorList>
    </citation>
    <scope>NUCLEOTIDE SEQUENCE [LARGE SCALE GENOMIC DNA]</scope>
    <source>
        <strain evidence="13">KCTC 42587</strain>
    </source>
</reference>
<keyword evidence="4 9" id="KW-0378">Hydrolase</keyword>
<evidence type="ECO:0000256" key="1">
    <source>
        <dbReference type="ARBA" id="ARBA00001362"/>
    </source>
</evidence>
<dbReference type="SUPFAM" id="SSF55166">
    <property type="entry name" value="Hedgehog/DD-peptidase"/>
    <property type="match status" value="1"/>
</dbReference>
<proteinExistence type="inferred from homology"/>
<comment type="cofactor">
    <cofactor evidence="9">
        <name>Zn(2+)</name>
        <dbReference type="ChEBI" id="CHEBI:29105"/>
    </cofactor>
    <text evidence="9">Binds 1 zinc ion per subunit.</text>
</comment>
<dbReference type="Gene3D" id="3.30.1380.10">
    <property type="match status" value="1"/>
</dbReference>
<dbReference type="HAMAP" id="MF_01924">
    <property type="entry name" value="A_A_dipeptidase"/>
    <property type="match status" value="1"/>
</dbReference>
<comment type="catalytic activity">
    <reaction evidence="1 9 10">
        <text>D-alanyl-D-alanine + H2O = 2 D-alanine</text>
        <dbReference type="Rhea" id="RHEA:20661"/>
        <dbReference type="ChEBI" id="CHEBI:15377"/>
        <dbReference type="ChEBI" id="CHEBI:57416"/>
        <dbReference type="ChEBI" id="CHEBI:57822"/>
        <dbReference type="EC" id="3.4.13.22"/>
    </reaction>
</comment>
<feature type="binding site" evidence="9">
    <location>
        <position position="138"/>
    </location>
    <ligand>
        <name>Zn(2+)</name>
        <dbReference type="ChEBI" id="CHEBI:29105"/>
        <note>catalytic</note>
    </ligand>
</feature>
<keyword evidence="3 9" id="KW-0479">Metal-binding</keyword>
<dbReference type="PIRSF" id="PIRSF026671">
    <property type="entry name" value="AA_dipeptidase"/>
    <property type="match status" value="1"/>
</dbReference>
<evidence type="ECO:0000256" key="3">
    <source>
        <dbReference type="ARBA" id="ARBA00022723"/>
    </source>
</evidence>
<dbReference type="PANTHER" id="PTHR43126">
    <property type="entry name" value="D-ALANYL-D-ALANINE DIPEPTIDASE"/>
    <property type="match status" value="1"/>
</dbReference>
<evidence type="ECO:0000256" key="2">
    <source>
        <dbReference type="ARBA" id="ARBA00022670"/>
    </source>
</evidence>
<feature type="chain" id="PRO_5046558885" description="D-alanyl-D-alanine dipeptidase" evidence="11">
    <location>
        <begin position="19"/>
        <end position="224"/>
    </location>
</feature>
<keyword evidence="13" id="KW-1185">Reference proteome</keyword>
<comment type="function">
    <text evidence="9 10">Catalyzes hydrolysis of the D-alanyl-D-alanine dipeptide.</text>
</comment>
<evidence type="ECO:0000256" key="4">
    <source>
        <dbReference type="ARBA" id="ARBA00022801"/>
    </source>
</evidence>
<dbReference type="CDD" id="cd14817">
    <property type="entry name" value="D-Ala-D-Ala_dipeptidase_VanX"/>
    <property type="match status" value="1"/>
</dbReference>
<evidence type="ECO:0000256" key="6">
    <source>
        <dbReference type="ARBA" id="ARBA00022997"/>
    </source>
</evidence>
<organism evidence="12 13">
    <name type="scientific">Bizionia sediminis</name>
    <dbReference type="NCBI Taxonomy" id="1737064"/>
    <lineage>
        <taxon>Bacteria</taxon>
        <taxon>Pseudomonadati</taxon>
        <taxon>Bacteroidota</taxon>
        <taxon>Flavobacteriia</taxon>
        <taxon>Flavobacteriales</taxon>
        <taxon>Flavobacteriaceae</taxon>
        <taxon>Bizionia</taxon>
    </lineage>
</organism>
<feature type="binding site" evidence="9">
    <location>
        <position position="145"/>
    </location>
    <ligand>
        <name>Zn(2+)</name>
        <dbReference type="ChEBI" id="CHEBI:29105"/>
        <note>catalytic</note>
    </ligand>
</feature>
<feature type="active site" description="Proton donor/acceptor" evidence="9">
    <location>
        <position position="203"/>
    </location>
</feature>
<keyword evidence="6 9" id="KW-0224">Dipeptidase</keyword>
<keyword evidence="11" id="KW-0732">Signal</keyword>
<evidence type="ECO:0000256" key="9">
    <source>
        <dbReference type="HAMAP-Rule" id="MF_01924"/>
    </source>
</evidence>
<keyword evidence="2 9" id="KW-0645">Protease</keyword>
<name>A0ABW5KVK2_9FLAO</name>
<comment type="similarity">
    <text evidence="9 10">Belongs to the peptidase M15D family.</text>
</comment>
<dbReference type="EMBL" id="JBHULS010000006">
    <property type="protein sequence ID" value="MFD2552503.1"/>
    <property type="molecule type" value="Genomic_DNA"/>
</dbReference>
<dbReference type="PANTHER" id="PTHR43126:SF1">
    <property type="entry name" value="D-ALANYL-D-ALANINE DIPEPTIDASE"/>
    <property type="match status" value="1"/>
</dbReference>
<keyword evidence="8 10" id="KW-0961">Cell wall biogenesis/degradation</keyword>
<evidence type="ECO:0000256" key="8">
    <source>
        <dbReference type="ARBA" id="ARBA00023316"/>
    </source>
</evidence>
<evidence type="ECO:0000256" key="7">
    <source>
        <dbReference type="ARBA" id="ARBA00023049"/>
    </source>
</evidence>
<keyword evidence="5 9" id="KW-0862">Zinc</keyword>
<feature type="site" description="Transition state stabilizer" evidence="9">
    <location>
        <position position="93"/>
    </location>
</feature>
<dbReference type="Proteomes" id="UP001597472">
    <property type="component" value="Unassembled WGS sequence"/>
</dbReference>
<feature type="binding site" evidence="9">
    <location>
        <position position="206"/>
    </location>
    <ligand>
        <name>Zn(2+)</name>
        <dbReference type="ChEBI" id="CHEBI:29105"/>
        <note>catalytic</note>
    </ligand>
</feature>